<protein>
    <submittedName>
        <fullName evidence="1">YbbR-like domain-containing protein</fullName>
    </submittedName>
</protein>
<evidence type="ECO:0000313" key="1">
    <source>
        <dbReference type="EMBL" id="RLQ93245.1"/>
    </source>
</evidence>
<sequence length="412" mass="45456">MDKFMENKWVMRILALLLAVLLYISVSIEQGTFKTTKNTTSQQNSDVITDVPLEMYYDSDNLVVSGAPQTVNVTVEGPKSIVQPTKALRDFKLYVDLRDLGIGKHQVRIKSKGISDKLAARIEPAYINVDIEEKVTKEFKVEAEFNSAILADGFEAEKPTVEPKTVKITGAKNIIDKITYVKATIDVRGEVNQTVTREAQVRVLDRELNKLDVQVDPETVDVTLPVKNPSKTVPLKVSQTGTPPEGVKILGTSMDPKEVTIYGKQDVLDTISEIDLPLDVSKIDKDTTVNVPIKLKDGLNKASADNAKVTVDVQKTEEKTFSNLQVAEQGVGDQYDMEILAPEKGQVDLTVKGPSEIIDQLSADDFKLYVDAAGLAAGDHDLNIQVDNPDKNISWTLSDDNMKIRLKEKANS</sequence>
<proteinExistence type="predicted"/>
<dbReference type="EMBL" id="RCVZ01000016">
    <property type="protein sequence ID" value="RLQ93245.1"/>
    <property type="molecule type" value="Genomic_DNA"/>
</dbReference>
<dbReference type="Gene3D" id="2.170.120.40">
    <property type="entry name" value="YbbR-like domain"/>
    <property type="match status" value="2"/>
</dbReference>
<dbReference type="Pfam" id="PF07949">
    <property type="entry name" value="YbbR"/>
    <property type="match status" value="4"/>
</dbReference>
<dbReference type="InterPro" id="IPR012505">
    <property type="entry name" value="YbbR"/>
</dbReference>
<keyword evidence="2" id="KW-1185">Reference proteome</keyword>
<organism evidence="1 2">
    <name type="scientific">Falsibacillus albus</name>
    <dbReference type="NCBI Taxonomy" id="2478915"/>
    <lineage>
        <taxon>Bacteria</taxon>
        <taxon>Bacillati</taxon>
        <taxon>Bacillota</taxon>
        <taxon>Bacilli</taxon>
        <taxon>Bacillales</taxon>
        <taxon>Bacillaceae</taxon>
        <taxon>Falsibacillus</taxon>
    </lineage>
</organism>
<name>A0A3L7JSK4_9BACI</name>
<dbReference type="Proteomes" id="UP000276770">
    <property type="component" value="Unassembled WGS sequence"/>
</dbReference>
<comment type="caution">
    <text evidence="1">The sequence shown here is derived from an EMBL/GenBank/DDBJ whole genome shotgun (WGS) entry which is preliminary data.</text>
</comment>
<dbReference type="Gene3D" id="2.170.120.30">
    <property type="match status" value="2"/>
</dbReference>
<gene>
    <name evidence="1" type="ORF">D9X91_18635</name>
</gene>
<reference evidence="1 2" key="1">
    <citation type="submission" date="2018-10" db="EMBL/GenBank/DDBJ databases">
        <title>Falsibacillus sp. genome draft.</title>
        <authorList>
            <person name="Shi S."/>
        </authorList>
    </citation>
    <scope>NUCLEOTIDE SEQUENCE [LARGE SCALE GENOMIC DNA]</scope>
    <source>
        <strain evidence="1 2">GY 10110</strain>
    </source>
</reference>
<dbReference type="InterPro" id="IPR053154">
    <property type="entry name" value="c-di-AMP_regulator"/>
</dbReference>
<dbReference type="PANTHER" id="PTHR37804:SF1">
    <property type="entry name" value="CDAA REGULATORY PROTEIN CDAR"/>
    <property type="match status" value="1"/>
</dbReference>
<dbReference type="OrthoDB" id="2960905at2"/>
<dbReference type="RefSeq" id="WP_121682153.1">
    <property type="nucleotide sequence ID" value="NZ_RCVZ01000016.1"/>
</dbReference>
<evidence type="ECO:0000313" key="2">
    <source>
        <dbReference type="Proteomes" id="UP000276770"/>
    </source>
</evidence>
<dbReference type="AlphaFoldDB" id="A0A3L7JSK4"/>
<dbReference type="PANTHER" id="PTHR37804">
    <property type="entry name" value="CDAA REGULATORY PROTEIN CDAR"/>
    <property type="match status" value="1"/>
</dbReference>
<accession>A0A3L7JSK4</accession>